<reference evidence="2 3" key="1">
    <citation type="submission" date="2020-08" db="EMBL/GenBank/DDBJ databases">
        <title>Novel species isolated from subtropical streams in China.</title>
        <authorList>
            <person name="Lu H."/>
        </authorList>
    </citation>
    <scope>NUCLEOTIDE SEQUENCE [LARGE SCALE GENOMIC DNA]</scope>
    <source>
        <strain evidence="2 3">CY22W</strain>
    </source>
</reference>
<protein>
    <submittedName>
        <fullName evidence="2">Uncharacterized protein</fullName>
    </submittedName>
</protein>
<feature type="transmembrane region" description="Helical" evidence="1">
    <location>
        <begin position="15"/>
        <end position="45"/>
    </location>
</feature>
<proteinExistence type="predicted"/>
<keyword evidence="1" id="KW-0472">Membrane</keyword>
<name>A0ABR6ZZP8_9BURK</name>
<keyword evidence="1" id="KW-1133">Transmembrane helix</keyword>
<keyword evidence="1" id="KW-0812">Transmembrane</keyword>
<evidence type="ECO:0000313" key="2">
    <source>
        <dbReference type="EMBL" id="MBC3930114.1"/>
    </source>
</evidence>
<dbReference type="Proteomes" id="UP000654304">
    <property type="component" value="Unassembled WGS sequence"/>
</dbReference>
<feature type="transmembrane region" description="Helical" evidence="1">
    <location>
        <begin position="94"/>
        <end position="112"/>
    </location>
</feature>
<dbReference type="RefSeq" id="WP_186902026.1">
    <property type="nucleotide sequence ID" value="NZ_JACOGD010000001.1"/>
</dbReference>
<evidence type="ECO:0000313" key="3">
    <source>
        <dbReference type="Proteomes" id="UP000654304"/>
    </source>
</evidence>
<feature type="transmembrane region" description="Helical" evidence="1">
    <location>
        <begin position="65"/>
        <end position="87"/>
    </location>
</feature>
<sequence length="148" mass="16384">MLKSHHSPMLIKRSFWLALCVGGLAQFALKLILPFVVLFGIRLFSLTTENNSLWLEHPNNSSHPVWYVLQGAVFLGACLAGWLAAWLSPGKSRLLPMVLILLSLIATGFEQFPMPMSSMVMFIWAGTPCAGLFLGWLLPQLPGRSSNM</sequence>
<evidence type="ECO:0000256" key="1">
    <source>
        <dbReference type="SAM" id="Phobius"/>
    </source>
</evidence>
<dbReference type="EMBL" id="JACOGD010000001">
    <property type="protein sequence ID" value="MBC3930114.1"/>
    <property type="molecule type" value="Genomic_DNA"/>
</dbReference>
<gene>
    <name evidence="2" type="ORF">H8K43_00385</name>
</gene>
<organism evidence="2 3">
    <name type="scientific">Undibacterium curvum</name>
    <dbReference type="NCBI Taxonomy" id="2762294"/>
    <lineage>
        <taxon>Bacteria</taxon>
        <taxon>Pseudomonadati</taxon>
        <taxon>Pseudomonadota</taxon>
        <taxon>Betaproteobacteria</taxon>
        <taxon>Burkholderiales</taxon>
        <taxon>Oxalobacteraceae</taxon>
        <taxon>Undibacterium</taxon>
    </lineage>
</organism>
<keyword evidence="3" id="KW-1185">Reference proteome</keyword>
<accession>A0ABR6ZZP8</accession>
<comment type="caution">
    <text evidence="2">The sequence shown here is derived from an EMBL/GenBank/DDBJ whole genome shotgun (WGS) entry which is preliminary data.</text>
</comment>
<feature type="transmembrane region" description="Helical" evidence="1">
    <location>
        <begin position="118"/>
        <end position="138"/>
    </location>
</feature>